<dbReference type="AlphaFoldDB" id="A0A3N2AWN4"/>
<gene>
    <name evidence="9" type="ORF">EDD26_2850</name>
</gene>
<evidence type="ECO:0000313" key="9">
    <source>
        <dbReference type="EMBL" id="ROR67437.1"/>
    </source>
</evidence>
<comment type="caution">
    <text evidence="9">The sequence shown here is derived from an EMBL/GenBank/DDBJ whole genome shotgun (WGS) entry which is preliminary data.</text>
</comment>
<comment type="subcellular location">
    <subcellularLocation>
        <location evidence="6">Cell membrane</location>
        <topology evidence="6">Multi-pass membrane protein</topology>
    </subcellularLocation>
    <subcellularLocation>
        <location evidence="1">Membrane</location>
        <topology evidence="1">Multi-pass membrane protein</topology>
    </subcellularLocation>
</comment>
<feature type="transmembrane region" description="Helical" evidence="6">
    <location>
        <begin position="100"/>
        <end position="119"/>
    </location>
</feature>
<keyword evidence="10" id="KW-1185">Reference proteome</keyword>
<keyword evidence="3 6" id="KW-0812">Transmembrane</keyword>
<organism evidence="9 10">
    <name type="scientific">Agrococcus jenensis</name>
    <dbReference type="NCBI Taxonomy" id="46353"/>
    <lineage>
        <taxon>Bacteria</taxon>
        <taxon>Bacillati</taxon>
        <taxon>Actinomycetota</taxon>
        <taxon>Actinomycetes</taxon>
        <taxon>Micrococcales</taxon>
        <taxon>Microbacteriaceae</taxon>
        <taxon>Agrococcus</taxon>
    </lineage>
</organism>
<dbReference type="GO" id="GO:0055085">
    <property type="term" value="P:transmembrane transport"/>
    <property type="evidence" value="ECO:0007669"/>
    <property type="project" value="InterPro"/>
</dbReference>
<dbReference type="Pfam" id="PF00528">
    <property type="entry name" value="BPD_transp_1"/>
    <property type="match status" value="1"/>
</dbReference>
<dbReference type="EMBL" id="RKHJ01000001">
    <property type="protein sequence ID" value="ROR67437.1"/>
    <property type="molecule type" value="Genomic_DNA"/>
</dbReference>
<evidence type="ECO:0000256" key="7">
    <source>
        <dbReference type="SAM" id="MobiDB-lite"/>
    </source>
</evidence>
<dbReference type="InterPro" id="IPR000515">
    <property type="entry name" value="MetI-like"/>
</dbReference>
<sequence length="244" mass="24582">MAAGGGGVNLFAEAMAYLLDPANWAGDGSIGLRILEHLAFSGAVLLVAAAIGVPAGVLIGHTGRGRGLVIALTSGARAIPTLGLLTIFGLLLGIGFEAPFLALVVLALPPVLAGAYAGVESVDRLVIGGARAIGMTERQILTGVELPLASPVLIGGLRSAALQVISTATLAAYVSDTGLGRLIFSGLKTRDYGVMLAGSLLVALLALVVELLFQAAQSAAARRAEPLGTPRTTARARASERNSA</sequence>
<keyword evidence="4 6" id="KW-1133">Transmembrane helix</keyword>
<comment type="similarity">
    <text evidence="6">Belongs to the binding-protein-dependent transport system permease family.</text>
</comment>
<dbReference type="InterPro" id="IPR051204">
    <property type="entry name" value="ABC_transp_perm/SBD"/>
</dbReference>
<proteinExistence type="inferred from homology"/>
<dbReference type="PROSITE" id="PS50928">
    <property type="entry name" value="ABC_TM1"/>
    <property type="match status" value="1"/>
</dbReference>
<evidence type="ECO:0000256" key="5">
    <source>
        <dbReference type="ARBA" id="ARBA00023136"/>
    </source>
</evidence>
<dbReference type="CDD" id="cd06261">
    <property type="entry name" value="TM_PBP2"/>
    <property type="match status" value="1"/>
</dbReference>
<accession>A0A3N2AWN4</accession>
<evidence type="ECO:0000313" key="10">
    <source>
        <dbReference type="Proteomes" id="UP000275456"/>
    </source>
</evidence>
<evidence type="ECO:0000256" key="3">
    <source>
        <dbReference type="ARBA" id="ARBA00022692"/>
    </source>
</evidence>
<evidence type="ECO:0000256" key="1">
    <source>
        <dbReference type="ARBA" id="ARBA00004141"/>
    </source>
</evidence>
<evidence type="ECO:0000256" key="4">
    <source>
        <dbReference type="ARBA" id="ARBA00022989"/>
    </source>
</evidence>
<feature type="transmembrane region" description="Helical" evidence="6">
    <location>
        <begin position="140"/>
        <end position="173"/>
    </location>
</feature>
<dbReference type="PANTHER" id="PTHR30177:SF33">
    <property type="entry name" value="POSSIBLE OSMOPROTECTANT (GLYCINE BETAINE_CARNITINE_CHOLINE_L-PROLINE) TRANSPORT INTEGRAL MEMBRANE PROTEIN ABC TRANSPORTER PROZ"/>
    <property type="match status" value="1"/>
</dbReference>
<dbReference type="Gene3D" id="1.10.3720.10">
    <property type="entry name" value="MetI-like"/>
    <property type="match status" value="1"/>
</dbReference>
<feature type="transmembrane region" description="Helical" evidence="6">
    <location>
        <begin position="193"/>
        <end position="213"/>
    </location>
</feature>
<evidence type="ECO:0000256" key="2">
    <source>
        <dbReference type="ARBA" id="ARBA00022448"/>
    </source>
</evidence>
<evidence type="ECO:0000256" key="6">
    <source>
        <dbReference type="RuleBase" id="RU363032"/>
    </source>
</evidence>
<dbReference type="InterPro" id="IPR035906">
    <property type="entry name" value="MetI-like_sf"/>
</dbReference>
<feature type="region of interest" description="Disordered" evidence="7">
    <location>
        <begin position="224"/>
        <end position="244"/>
    </location>
</feature>
<keyword evidence="5 6" id="KW-0472">Membrane</keyword>
<evidence type="ECO:0000259" key="8">
    <source>
        <dbReference type="PROSITE" id="PS50928"/>
    </source>
</evidence>
<reference evidence="9 10" key="1">
    <citation type="submission" date="2018-11" db="EMBL/GenBank/DDBJ databases">
        <title>Sequencing the genomes of 1000 actinobacteria strains.</title>
        <authorList>
            <person name="Klenk H.-P."/>
        </authorList>
    </citation>
    <scope>NUCLEOTIDE SEQUENCE [LARGE SCALE GENOMIC DNA]</scope>
    <source>
        <strain evidence="9 10">DSM 9580</strain>
    </source>
</reference>
<name>A0A3N2AWN4_9MICO</name>
<dbReference type="RefSeq" id="WP_245989949.1">
    <property type="nucleotide sequence ID" value="NZ_RKHJ01000001.1"/>
</dbReference>
<protein>
    <submittedName>
        <fullName evidence="9">Osmoprotectant transport system permease protein</fullName>
    </submittedName>
</protein>
<dbReference type="PANTHER" id="PTHR30177">
    <property type="entry name" value="GLYCINE BETAINE/L-PROLINE TRANSPORT SYSTEM PERMEASE PROTEIN PROW"/>
    <property type="match status" value="1"/>
</dbReference>
<dbReference type="GO" id="GO:0031460">
    <property type="term" value="P:glycine betaine transport"/>
    <property type="evidence" value="ECO:0007669"/>
    <property type="project" value="TreeGrafter"/>
</dbReference>
<keyword evidence="2 6" id="KW-0813">Transport</keyword>
<dbReference type="SUPFAM" id="SSF161098">
    <property type="entry name" value="MetI-like"/>
    <property type="match status" value="1"/>
</dbReference>
<feature type="transmembrane region" description="Helical" evidence="6">
    <location>
        <begin position="38"/>
        <end position="60"/>
    </location>
</feature>
<dbReference type="Proteomes" id="UP000275456">
    <property type="component" value="Unassembled WGS sequence"/>
</dbReference>
<feature type="domain" description="ABC transmembrane type-1" evidence="8">
    <location>
        <begin position="34"/>
        <end position="213"/>
    </location>
</feature>
<feature type="transmembrane region" description="Helical" evidence="6">
    <location>
        <begin position="67"/>
        <end position="94"/>
    </location>
</feature>
<dbReference type="GO" id="GO:0005886">
    <property type="term" value="C:plasma membrane"/>
    <property type="evidence" value="ECO:0007669"/>
    <property type="project" value="UniProtKB-SubCell"/>
</dbReference>